<dbReference type="PANTHER" id="PTHR21098:SF12">
    <property type="entry name" value="RIBOFLAVIN SYNTHASE"/>
    <property type="match status" value="1"/>
</dbReference>
<comment type="subunit">
    <text evidence="4">Homotrimer.</text>
</comment>
<dbReference type="InterPro" id="IPR017938">
    <property type="entry name" value="Riboflavin_synthase-like_b-brl"/>
</dbReference>
<dbReference type="FunFam" id="2.40.30.20:FF:000004">
    <property type="entry name" value="Riboflavin synthase, alpha subunit"/>
    <property type="match status" value="1"/>
</dbReference>
<dbReference type="FunFam" id="2.40.30.20:FF:000003">
    <property type="entry name" value="Riboflavin synthase, alpha subunit"/>
    <property type="match status" value="1"/>
</dbReference>
<evidence type="ECO:0000256" key="5">
    <source>
        <dbReference type="ARBA" id="ARBA00012827"/>
    </source>
</evidence>
<feature type="domain" description="Lumazine-binding" evidence="12">
    <location>
        <begin position="1"/>
        <end position="96"/>
    </location>
</feature>
<dbReference type="InterPro" id="IPR026017">
    <property type="entry name" value="Lumazine-bd_dom"/>
</dbReference>
<dbReference type="PIRSF" id="PIRSF000498">
    <property type="entry name" value="Riboflavin_syn_A"/>
    <property type="match status" value="1"/>
</dbReference>
<evidence type="ECO:0000313" key="14">
    <source>
        <dbReference type="Proteomes" id="UP000809273"/>
    </source>
</evidence>
<evidence type="ECO:0000256" key="1">
    <source>
        <dbReference type="ARBA" id="ARBA00000968"/>
    </source>
</evidence>
<dbReference type="NCBIfam" id="TIGR00187">
    <property type="entry name" value="ribE"/>
    <property type="match status" value="1"/>
</dbReference>
<dbReference type="AlphaFoldDB" id="A0A9D8KGR0"/>
<evidence type="ECO:0000256" key="8">
    <source>
        <dbReference type="ARBA" id="ARBA00022679"/>
    </source>
</evidence>
<evidence type="ECO:0000256" key="6">
    <source>
        <dbReference type="ARBA" id="ARBA00013950"/>
    </source>
</evidence>
<dbReference type="GO" id="GO:0004746">
    <property type="term" value="F:riboflavin synthase activity"/>
    <property type="evidence" value="ECO:0007669"/>
    <property type="project" value="UniProtKB-UniRule"/>
</dbReference>
<dbReference type="CDD" id="cd00402">
    <property type="entry name" value="Riboflavin_synthase_like"/>
    <property type="match status" value="1"/>
</dbReference>
<evidence type="ECO:0000256" key="9">
    <source>
        <dbReference type="ARBA" id="ARBA00022737"/>
    </source>
</evidence>
<dbReference type="EMBL" id="JAFGIX010000057">
    <property type="protein sequence ID" value="MBN1573868.1"/>
    <property type="molecule type" value="Genomic_DNA"/>
</dbReference>
<evidence type="ECO:0000256" key="7">
    <source>
        <dbReference type="ARBA" id="ARBA00022619"/>
    </source>
</evidence>
<dbReference type="NCBIfam" id="NF006767">
    <property type="entry name" value="PRK09289.1"/>
    <property type="match status" value="1"/>
</dbReference>
<comment type="caution">
    <text evidence="13">The sequence shown here is derived from an EMBL/GenBank/DDBJ whole genome shotgun (WGS) entry which is preliminary data.</text>
</comment>
<comment type="pathway">
    <text evidence="3">Cofactor biosynthesis; riboflavin biosynthesis; riboflavin from 2-hydroxy-3-oxobutyl phosphate and 5-amino-6-(D-ribitylamino)uracil: step 2/2.</text>
</comment>
<feature type="repeat" description="Lumazine-binding" evidence="11">
    <location>
        <begin position="97"/>
        <end position="193"/>
    </location>
</feature>
<dbReference type="PROSITE" id="PS51177">
    <property type="entry name" value="LUMAZINE_BIND"/>
    <property type="match status" value="2"/>
</dbReference>
<organism evidence="13 14">
    <name type="scientific">Candidatus Zymogenus saltonus</name>
    <dbReference type="NCBI Taxonomy" id="2844893"/>
    <lineage>
        <taxon>Bacteria</taxon>
        <taxon>Deltaproteobacteria</taxon>
        <taxon>Candidatus Zymogenia</taxon>
        <taxon>Candidatus Zymogeniales</taxon>
        <taxon>Candidatus Zymogenaceae</taxon>
        <taxon>Candidatus Zymogenus</taxon>
    </lineage>
</organism>
<keyword evidence="9" id="KW-0677">Repeat</keyword>
<dbReference type="InterPro" id="IPR001783">
    <property type="entry name" value="Lumazine-bd"/>
</dbReference>
<accession>A0A9D8KGR0</accession>
<keyword evidence="8 13" id="KW-0808">Transferase</keyword>
<reference evidence="13" key="2">
    <citation type="submission" date="2021-01" db="EMBL/GenBank/DDBJ databases">
        <authorList>
            <person name="Hahn C.R."/>
            <person name="Youssef N.H."/>
            <person name="Elshahed M."/>
        </authorList>
    </citation>
    <scope>NUCLEOTIDE SEQUENCE</scope>
    <source>
        <strain evidence="13">Zod_Metabat.24</strain>
    </source>
</reference>
<gene>
    <name evidence="13" type="ORF">JW984_11785</name>
</gene>
<dbReference type="Gene3D" id="2.40.30.20">
    <property type="match status" value="2"/>
</dbReference>
<dbReference type="SUPFAM" id="SSF63380">
    <property type="entry name" value="Riboflavin synthase domain-like"/>
    <property type="match status" value="2"/>
</dbReference>
<name>A0A9D8KGR0_9DELT</name>
<evidence type="ECO:0000256" key="10">
    <source>
        <dbReference type="NCBIfam" id="TIGR00187"/>
    </source>
</evidence>
<evidence type="ECO:0000256" key="3">
    <source>
        <dbReference type="ARBA" id="ARBA00004887"/>
    </source>
</evidence>
<dbReference type="InterPro" id="IPR023366">
    <property type="entry name" value="ATP_synth_asu-like_sf"/>
</dbReference>
<sequence>MFTGIIEDVGIVRGLRKAGEVSIITVETGMDLTDTKIGDSISVDGVCLTVVAVEGKGFSVEASPETVSRSTLKGIRTSDRVNLEKALALGGRLGGHMVQGHVDGVGTVKRIDRDSDSLIIKIVPPRGVFRYIVDKGSVSVNGISLTVNSISDDSFTINIIRHTAENTNLLDIKVGDEVNLEADIIGKYVERFLSKDREKWEGLTLTKLAEEGYL</sequence>
<dbReference type="Pfam" id="PF00677">
    <property type="entry name" value="Lum_binding"/>
    <property type="match status" value="2"/>
</dbReference>
<evidence type="ECO:0000256" key="2">
    <source>
        <dbReference type="ARBA" id="ARBA00002803"/>
    </source>
</evidence>
<feature type="domain" description="Lumazine-binding" evidence="12">
    <location>
        <begin position="97"/>
        <end position="193"/>
    </location>
</feature>
<proteinExistence type="predicted"/>
<dbReference type="PANTHER" id="PTHR21098">
    <property type="entry name" value="RIBOFLAVIN SYNTHASE ALPHA CHAIN"/>
    <property type="match status" value="1"/>
</dbReference>
<keyword evidence="7" id="KW-0686">Riboflavin biosynthesis</keyword>
<evidence type="ECO:0000256" key="4">
    <source>
        <dbReference type="ARBA" id="ARBA00011233"/>
    </source>
</evidence>
<dbReference type="Proteomes" id="UP000809273">
    <property type="component" value="Unassembled WGS sequence"/>
</dbReference>
<evidence type="ECO:0000259" key="12">
    <source>
        <dbReference type="PROSITE" id="PS51177"/>
    </source>
</evidence>
<comment type="function">
    <text evidence="2">Catalyzes the dismutation of two molecules of 6,7-dimethyl-8-ribityllumazine, resulting in the formation of riboflavin and 5-amino-6-(D-ribitylamino)uracil.</text>
</comment>
<protein>
    <recommendedName>
        <fullName evidence="6 10">Riboflavin synthase</fullName>
        <ecNumber evidence="5 10">2.5.1.9</ecNumber>
    </recommendedName>
</protein>
<evidence type="ECO:0000313" key="13">
    <source>
        <dbReference type="EMBL" id="MBN1573868.1"/>
    </source>
</evidence>
<dbReference type="GO" id="GO:0009231">
    <property type="term" value="P:riboflavin biosynthetic process"/>
    <property type="evidence" value="ECO:0007669"/>
    <property type="project" value="UniProtKB-KW"/>
</dbReference>
<feature type="repeat" description="Lumazine-binding" evidence="11">
    <location>
        <begin position="1"/>
        <end position="96"/>
    </location>
</feature>
<comment type="catalytic activity">
    <reaction evidence="1">
        <text>2 6,7-dimethyl-8-(1-D-ribityl)lumazine + H(+) = 5-amino-6-(D-ribitylamino)uracil + riboflavin</text>
        <dbReference type="Rhea" id="RHEA:20772"/>
        <dbReference type="ChEBI" id="CHEBI:15378"/>
        <dbReference type="ChEBI" id="CHEBI:15934"/>
        <dbReference type="ChEBI" id="CHEBI:57986"/>
        <dbReference type="ChEBI" id="CHEBI:58201"/>
        <dbReference type="EC" id="2.5.1.9"/>
    </reaction>
</comment>
<dbReference type="EC" id="2.5.1.9" evidence="5 10"/>
<evidence type="ECO:0000256" key="11">
    <source>
        <dbReference type="PROSITE-ProRule" id="PRU00524"/>
    </source>
</evidence>
<reference evidence="13" key="1">
    <citation type="journal article" date="2021" name="Environ. Microbiol.">
        <title>Genomic characterization of three novel Desulfobacterota classes expand the metabolic and phylogenetic diversity of the phylum.</title>
        <authorList>
            <person name="Murphy C.L."/>
            <person name="Biggerstaff J."/>
            <person name="Eichhorn A."/>
            <person name="Ewing E."/>
            <person name="Shahan R."/>
            <person name="Soriano D."/>
            <person name="Stewart S."/>
            <person name="VanMol K."/>
            <person name="Walker R."/>
            <person name="Walters P."/>
            <person name="Elshahed M.S."/>
            <person name="Youssef N.H."/>
        </authorList>
    </citation>
    <scope>NUCLEOTIDE SEQUENCE</scope>
    <source>
        <strain evidence="13">Zod_Metabat.24</strain>
    </source>
</reference>